<keyword evidence="2" id="KW-0813">Transport</keyword>
<reference evidence="9 10" key="1">
    <citation type="submission" date="2012-12" db="EMBL/GenBank/DDBJ databases">
        <title>Genome Assembly of Photobacterium sp. AK15.</title>
        <authorList>
            <person name="Khatri I."/>
            <person name="Vaidya B."/>
            <person name="Srinivas T.N.R."/>
            <person name="Subramanian S."/>
            <person name="Pinnaka A."/>
        </authorList>
    </citation>
    <scope>NUCLEOTIDE SEQUENCE [LARGE SCALE GENOMIC DNA]</scope>
    <source>
        <strain evidence="9 10">AK15</strain>
    </source>
</reference>
<dbReference type="PANTHER" id="PTHR30509:SF9">
    <property type="entry name" value="MULTIDRUG RESISTANCE PROTEIN MDTO"/>
    <property type="match status" value="1"/>
</dbReference>
<evidence type="ECO:0000256" key="1">
    <source>
        <dbReference type="ARBA" id="ARBA00004651"/>
    </source>
</evidence>
<dbReference type="InterPro" id="IPR006726">
    <property type="entry name" value="PHBA_efflux_AaeB/fusaric-R"/>
</dbReference>
<comment type="caution">
    <text evidence="9">The sequence shown here is derived from an EMBL/GenBank/DDBJ whole genome shotgun (WGS) entry which is preliminary data.</text>
</comment>
<evidence type="ECO:0000313" key="10">
    <source>
        <dbReference type="Proteomes" id="UP000011134"/>
    </source>
</evidence>
<feature type="transmembrane region" description="Helical" evidence="8">
    <location>
        <begin position="82"/>
        <end position="102"/>
    </location>
</feature>
<dbReference type="GO" id="GO:0022857">
    <property type="term" value="F:transmembrane transporter activity"/>
    <property type="evidence" value="ECO:0007669"/>
    <property type="project" value="InterPro"/>
</dbReference>
<dbReference type="AlphaFoldDB" id="L8JHV2"/>
<accession>L8JHV2</accession>
<evidence type="ECO:0000256" key="4">
    <source>
        <dbReference type="ARBA" id="ARBA00022692"/>
    </source>
</evidence>
<evidence type="ECO:0000256" key="5">
    <source>
        <dbReference type="ARBA" id="ARBA00022989"/>
    </source>
</evidence>
<feature type="transmembrane region" description="Helical" evidence="8">
    <location>
        <begin position="500"/>
        <end position="523"/>
    </location>
</feature>
<feature type="transmembrane region" description="Helical" evidence="8">
    <location>
        <begin position="535"/>
        <end position="561"/>
    </location>
</feature>
<evidence type="ECO:0000256" key="2">
    <source>
        <dbReference type="ARBA" id="ARBA00022448"/>
    </source>
</evidence>
<keyword evidence="4 8" id="KW-0812">Transmembrane</keyword>
<feature type="transmembrane region" description="Helical" evidence="8">
    <location>
        <begin position="40"/>
        <end position="70"/>
    </location>
</feature>
<feature type="transmembrane region" description="Helical" evidence="8">
    <location>
        <begin position="161"/>
        <end position="180"/>
    </location>
</feature>
<feature type="transmembrane region" description="Helical" evidence="8">
    <location>
        <begin position="470"/>
        <end position="488"/>
    </location>
</feature>
<feature type="region of interest" description="Disordered" evidence="7">
    <location>
        <begin position="214"/>
        <end position="246"/>
    </location>
</feature>
<evidence type="ECO:0000256" key="3">
    <source>
        <dbReference type="ARBA" id="ARBA00022475"/>
    </source>
</evidence>
<organism evidence="9 10">
    <name type="scientific">Photobacterium marinum</name>
    <dbReference type="NCBI Taxonomy" id="1056511"/>
    <lineage>
        <taxon>Bacteria</taxon>
        <taxon>Pseudomonadati</taxon>
        <taxon>Pseudomonadota</taxon>
        <taxon>Gammaproteobacteria</taxon>
        <taxon>Vibrionales</taxon>
        <taxon>Vibrionaceae</taxon>
        <taxon>Photobacterium</taxon>
    </lineage>
</organism>
<sequence length="770" mass="87639">MADNKAQSLPQLVRDFSSLHPGKWLVPFCLSEKFKFACRVAISLTLAFLIPMSLGWPQASTAATTVMLIASTGSRRESLAKGTLRVMGTIVGAIIGLVLVGAFAQDRLLYMLAVSLAVTAVFYIRNAYLADPTLFMLTGVMILMMFNGGDPEGAFIYGLDRTYMTVFGVVVYTLVGIFIFPPQVEQNLRHLADSLGEIQSQLFLQITRPCADASEHESESSEGDEPSQSEESTSAESEPESGKNAKADIPALVGKMYAAQEALEARYKSISAECSDISSYKTEWDHVLHYYRKLTELLVFAAREHRQLAEQSSAFIENYQLQVDEIAHLYQLMPQGWESSSPDSEQETPPVAYSTTKLEVATHLERGAAITMGYLLENIREKLERLYSSVCCIDSVTGRMQYHEELAGKDARFNWWDAENAKSAVKAFFIYWLTGVIWILFNPPGGYNLVVFSTLFASILSFMPLHPVMLFILFTLGFIFSVPAYVFLLPQLTLGSELAVFIFTYTFVGFYLLKGPITIFFLIGMFTLGIDNNMVYHFGITLTIVMLFYLTVFMVIFSYYFPFSSRPEHLLLVMKERYFRHVYRSIVGFQVREKSWWQQWLLRWHLITMKATVKKLALWSGKVNVDYCESVTAQQLKDFCHQCEVLSHHLFILSAAESRLSKNRLVSTAREQYQDKVIPEIAFGLTHHRVSDSSNNDVEQYIADEKNSYSLLENQLDSFFENIEWSDYSKSDIAGFYIYLNLKKNIFQSLIQCKVTSEAIYWQQLSQNRF</sequence>
<dbReference type="Pfam" id="PF04632">
    <property type="entry name" value="FUSC"/>
    <property type="match status" value="1"/>
</dbReference>
<evidence type="ECO:0000256" key="7">
    <source>
        <dbReference type="SAM" id="MobiDB-lite"/>
    </source>
</evidence>
<evidence type="ECO:0000256" key="8">
    <source>
        <dbReference type="SAM" id="Phobius"/>
    </source>
</evidence>
<dbReference type="PANTHER" id="PTHR30509">
    <property type="entry name" value="P-HYDROXYBENZOIC ACID EFFLUX PUMP SUBUNIT-RELATED"/>
    <property type="match status" value="1"/>
</dbReference>
<dbReference type="EMBL" id="AMZO01000001">
    <property type="protein sequence ID" value="ELR67793.1"/>
    <property type="molecule type" value="Genomic_DNA"/>
</dbReference>
<proteinExistence type="predicted"/>
<gene>
    <name evidence="9" type="ORF">C942_00100</name>
</gene>
<dbReference type="GO" id="GO:0005886">
    <property type="term" value="C:plasma membrane"/>
    <property type="evidence" value="ECO:0007669"/>
    <property type="project" value="UniProtKB-SubCell"/>
</dbReference>
<keyword evidence="6 8" id="KW-0472">Membrane</keyword>
<evidence type="ECO:0000313" key="9">
    <source>
        <dbReference type="EMBL" id="ELR67793.1"/>
    </source>
</evidence>
<feature type="transmembrane region" description="Helical" evidence="8">
    <location>
        <begin position="132"/>
        <end position="149"/>
    </location>
</feature>
<keyword evidence="10" id="KW-1185">Reference proteome</keyword>
<name>L8JHV2_9GAMM</name>
<dbReference type="PATRIC" id="fig|1056511.3.peg.101"/>
<keyword evidence="5 8" id="KW-1133">Transmembrane helix</keyword>
<keyword evidence="3" id="KW-1003">Cell membrane</keyword>
<dbReference type="Proteomes" id="UP000011134">
    <property type="component" value="Unassembled WGS sequence"/>
</dbReference>
<protein>
    <submittedName>
        <fullName evidence="9">Uncharacterized protein</fullName>
    </submittedName>
</protein>
<feature type="transmembrane region" description="Helical" evidence="8">
    <location>
        <begin position="424"/>
        <end position="441"/>
    </location>
</feature>
<comment type="subcellular location">
    <subcellularLocation>
        <location evidence="1">Cell membrane</location>
        <topology evidence="1">Multi-pass membrane protein</topology>
    </subcellularLocation>
</comment>
<evidence type="ECO:0000256" key="6">
    <source>
        <dbReference type="ARBA" id="ARBA00023136"/>
    </source>
</evidence>